<keyword evidence="6" id="KW-0564">Palmitate</keyword>
<feature type="domain" description="Spore germination GerAC-like C-terminal" evidence="8">
    <location>
        <begin position="215"/>
        <end position="383"/>
    </location>
</feature>
<gene>
    <name evidence="10" type="ORF">BWGO95_00632</name>
</gene>
<evidence type="ECO:0000313" key="11">
    <source>
        <dbReference type="Proteomes" id="UP000195696"/>
    </source>
</evidence>
<evidence type="ECO:0000256" key="5">
    <source>
        <dbReference type="ARBA" id="ARBA00023136"/>
    </source>
</evidence>
<organism evidence="10 11">
    <name type="scientific">Bacillus mycoides</name>
    <dbReference type="NCBI Taxonomy" id="1405"/>
    <lineage>
        <taxon>Bacteria</taxon>
        <taxon>Bacillati</taxon>
        <taxon>Bacillota</taxon>
        <taxon>Bacilli</taxon>
        <taxon>Bacillales</taxon>
        <taxon>Bacillaceae</taxon>
        <taxon>Bacillus</taxon>
        <taxon>Bacillus cereus group</taxon>
    </lineage>
</organism>
<evidence type="ECO:0000256" key="6">
    <source>
        <dbReference type="ARBA" id="ARBA00023139"/>
    </source>
</evidence>
<dbReference type="GO" id="GO:0016020">
    <property type="term" value="C:membrane"/>
    <property type="evidence" value="ECO:0007669"/>
    <property type="project" value="UniProtKB-SubCell"/>
</dbReference>
<keyword evidence="4" id="KW-0732">Signal</keyword>
<dbReference type="Pfam" id="PF05504">
    <property type="entry name" value="Spore_GerAC"/>
    <property type="match status" value="1"/>
</dbReference>
<evidence type="ECO:0000256" key="2">
    <source>
        <dbReference type="ARBA" id="ARBA00007886"/>
    </source>
</evidence>
<protein>
    <submittedName>
        <fullName evidence="10">Spore germination protein GerLC</fullName>
    </submittedName>
</protein>
<dbReference type="EMBL" id="FMAK01000017">
    <property type="protein sequence ID" value="SCB66689.1"/>
    <property type="molecule type" value="Genomic_DNA"/>
</dbReference>
<dbReference type="InterPro" id="IPR038501">
    <property type="entry name" value="Spore_GerAC_C_sf"/>
</dbReference>
<dbReference type="Pfam" id="PF25198">
    <property type="entry name" value="Spore_GerAC_N"/>
    <property type="match status" value="1"/>
</dbReference>
<reference evidence="10 11" key="1">
    <citation type="submission" date="2016-08" db="EMBL/GenBank/DDBJ databases">
        <authorList>
            <person name="Seilhamer J.J."/>
        </authorList>
    </citation>
    <scope>NUCLEOTIDE SEQUENCE [LARGE SCALE GENOMIC DNA]</scope>
    <source>
        <strain evidence="10 11">SDA_GO95</strain>
    </source>
</reference>
<dbReference type="InterPro" id="IPR046953">
    <property type="entry name" value="Spore_GerAC-like_C"/>
</dbReference>
<evidence type="ECO:0000313" key="10">
    <source>
        <dbReference type="EMBL" id="SCB66689.1"/>
    </source>
</evidence>
<evidence type="ECO:0000256" key="7">
    <source>
        <dbReference type="ARBA" id="ARBA00023288"/>
    </source>
</evidence>
<dbReference type="Gene3D" id="3.30.300.210">
    <property type="entry name" value="Nutrient germinant receptor protein C, domain 3"/>
    <property type="match status" value="1"/>
</dbReference>
<name>A0A1G4EKU4_BACMY</name>
<dbReference type="Proteomes" id="UP000195696">
    <property type="component" value="Unassembled WGS sequence"/>
</dbReference>
<dbReference type="GO" id="GO:0009847">
    <property type="term" value="P:spore germination"/>
    <property type="evidence" value="ECO:0007669"/>
    <property type="project" value="InterPro"/>
</dbReference>
<dbReference type="InterPro" id="IPR008844">
    <property type="entry name" value="Spore_GerAC-like"/>
</dbReference>
<dbReference type="PANTHER" id="PTHR35789">
    <property type="entry name" value="SPORE GERMINATION PROTEIN B3"/>
    <property type="match status" value="1"/>
</dbReference>
<comment type="similarity">
    <text evidence="2">Belongs to the GerABKC lipoprotein family.</text>
</comment>
<evidence type="ECO:0000259" key="9">
    <source>
        <dbReference type="Pfam" id="PF25198"/>
    </source>
</evidence>
<accession>A0A1G4EKU4</accession>
<comment type="subcellular location">
    <subcellularLocation>
        <location evidence="1">Membrane</location>
        <topology evidence="1">Lipid-anchor</topology>
    </subcellularLocation>
</comment>
<sequence length="391" mass="44441">MVEMKHLLKIIMVMVLAGSISGCSELEEIEERGFVVGAAYDIVKAKKANPIMKGTYQMVLPSKLAQQGGQGDGDGENYINVSAKADSVFEQIRIIAKKISRTLFFPHIQVIIFSEELLSKPYILQNTLDVYIRDHEMRRNIRLFVSKKNAEAILKQSAKPENLPAQYIDMLAEHPPKNAQMIEAARIGEVQQKMIANQSFVLPILELTKQGVQMNGAALFRGKDNKCVGSLSGEQTLGMNYIIGKKIGGFFTIRKKDQLITYEIHKMHRKIKVSTENATKPKFNIHLSLEGTLAELHFSDHKKVLNEKRLEKDISEEMEKRIQKSIKLVQKKYKVDVLALGEVYKRHNYKEWKKISKNWDQGENYFSNAEITVHVHPTIAHSGSALPKRVK</sequence>
<evidence type="ECO:0000256" key="4">
    <source>
        <dbReference type="ARBA" id="ARBA00022729"/>
    </source>
</evidence>
<dbReference type="Gene3D" id="6.20.190.10">
    <property type="entry name" value="Nutrient germinant receptor protein C, domain 1"/>
    <property type="match status" value="1"/>
</dbReference>
<dbReference type="AlphaFoldDB" id="A0A1G4EKU4"/>
<keyword evidence="3" id="KW-0309">Germination</keyword>
<proteinExistence type="inferred from homology"/>
<dbReference type="PROSITE" id="PS51257">
    <property type="entry name" value="PROKAR_LIPOPROTEIN"/>
    <property type="match status" value="1"/>
</dbReference>
<evidence type="ECO:0000256" key="1">
    <source>
        <dbReference type="ARBA" id="ARBA00004635"/>
    </source>
</evidence>
<feature type="domain" description="Spore germination protein N-terminal" evidence="9">
    <location>
        <begin position="27"/>
        <end position="206"/>
    </location>
</feature>
<dbReference type="NCBIfam" id="TIGR02887">
    <property type="entry name" value="spore_ger_x_C"/>
    <property type="match status" value="1"/>
</dbReference>
<dbReference type="InterPro" id="IPR057336">
    <property type="entry name" value="GerAC_N"/>
</dbReference>
<evidence type="ECO:0000259" key="8">
    <source>
        <dbReference type="Pfam" id="PF05504"/>
    </source>
</evidence>
<keyword evidence="5" id="KW-0472">Membrane</keyword>
<keyword evidence="7" id="KW-0449">Lipoprotein</keyword>
<dbReference type="PANTHER" id="PTHR35789:SF1">
    <property type="entry name" value="SPORE GERMINATION PROTEIN B3"/>
    <property type="match status" value="1"/>
</dbReference>
<evidence type="ECO:0000256" key="3">
    <source>
        <dbReference type="ARBA" id="ARBA00022544"/>
    </source>
</evidence>